<protein>
    <submittedName>
        <fullName evidence="8">Gll2782 protein</fullName>
    </submittedName>
</protein>
<dbReference type="Proteomes" id="UP000000557">
    <property type="component" value="Chromosome"/>
</dbReference>
<gene>
    <name evidence="8" type="ordered locus">gll2782</name>
</gene>
<accession>Q7NGV5</accession>
<sequence length="119" mass="13051">MVRLSWKTMAIPGLALLVVGLIGFAINAIAEAGQTPYERSVLSFKGNVSTGQDLFEANCSACHGTEAKGWVGPNLEEVKERKSDLQLIRQVTRGETPPMPKFELNEKQMADLLSYLKSI</sequence>
<keyword evidence="1" id="KW-0813">Transport</keyword>
<evidence type="ECO:0000256" key="1">
    <source>
        <dbReference type="ARBA" id="ARBA00022448"/>
    </source>
</evidence>
<dbReference type="OrthoDB" id="7933886at2"/>
<dbReference type="HOGENOM" id="CLU_137907_1_1_3"/>
<dbReference type="InParanoid" id="Q7NGV5"/>
<dbReference type="EMBL" id="BA000045">
    <property type="protein sequence ID" value="BAC90723.1"/>
    <property type="molecule type" value="Genomic_DNA"/>
</dbReference>
<reference evidence="8 9" key="1">
    <citation type="journal article" date="2003" name="DNA Res.">
        <title>Complete genome structure of Gloeobacter violaceus PCC 7421, a cyanobacterium that lacks thylakoids.</title>
        <authorList>
            <person name="Nakamura Y."/>
            <person name="Kaneko T."/>
            <person name="Sato S."/>
            <person name="Mimuro M."/>
            <person name="Miyashita H."/>
            <person name="Tsuchiya T."/>
            <person name="Sasamoto S."/>
            <person name="Watanabe A."/>
            <person name="Kawashima K."/>
            <person name="Kishida Y."/>
            <person name="Kiyokawa C."/>
            <person name="Kohara M."/>
            <person name="Matsumoto M."/>
            <person name="Matsuno A."/>
            <person name="Nakazaki N."/>
            <person name="Shimpo S."/>
            <person name="Takeuchi C."/>
            <person name="Yamada M."/>
            <person name="Tabata S."/>
        </authorList>
    </citation>
    <scope>NUCLEOTIDE SEQUENCE [LARGE SCALE GENOMIC DNA]</scope>
    <source>
        <strain evidence="9">ATCC 29082 / PCC 7421</strain>
    </source>
</reference>
<evidence type="ECO:0000313" key="8">
    <source>
        <dbReference type="EMBL" id="BAC90723.1"/>
    </source>
</evidence>
<dbReference type="Gene3D" id="1.10.760.10">
    <property type="entry name" value="Cytochrome c-like domain"/>
    <property type="match status" value="1"/>
</dbReference>
<dbReference type="KEGG" id="gvi:gll2782"/>
<evidence type="ECO:0000313" key="9">
    <source>
        <dbReference type="Proteomes" id="UP000000557"/>
    </source>
</evidence>
<keyword evidence="2 6" id="KW-0349">Heme</keyword>
<dbReference type="eggNOG" id="COG2010">
    <property type="taxonomic scope" value="Bacteria"/>
</dbReference>
<dbReference type="PROSITE" id="PS51007">
    <property type="entry name" value="CYTC"/>
    <property type="match status" value="1"/>
</dbReference>
<evidence type="ECO:0000256" key="3">
    <source>
        <dbReference type="ARBA" id="ARBA00022723"/>
    </source>
</evidence>
<dbReference type="InterPro" id="IPR009056">
    <property type="entry name" value="Cyt_c-like_dom"/>
</dbReference>
<dbReference type="PANTHER" id="PTHR37823:SF1">
    <property type="entry name" value="CYTOCHROME C-553-LIKE"/>
    <property type="match status" value="1"/>
</dbReference>
<evidence type="ECO:0000256" key="2">
    <source>
        <dbReference type="ARBA" id="ARBA00022617"/>
    </source>
</evidence>
<feature type="domain" description="Cytochrome c" evidence="7">
    <location>
        <begin position="46"/>
        <end position="119"/>
    </location>
</feature>
<organism evidence="8 9">
    <name type="scientific">Gloeobacter violaceus (strain ATCC 29082 / PCC 7421)</name>
    <dbReference type="NCBI Taxonomy" id="251221"/>
    <lineage>
        <taxon>Bacteria</taxon>
        <taxon>Bacillati</taxon>
        <taxon>Cyanobacteriota</taxon>
        <taxon>Cyanophyceae</taxon>
        <taxon>Gloeobacterales</taxon>
        <taxon>Gloeobacteraceae</taxon>
        <taxon>Gloeobacter</taxon>
    </lineage>
</organism>
<keyword evidence="5 6" id="KW-0408">Iron</keyword>
<dbReference type="InterPro" id="IPR051811">
    <property type="entry name" value="Cytochrome_c550/c551-like"/>
</dbReference>
<dbReference type="STRING" id="251221.gene:10760285"/>
<dbReference type="Pfam" id="PF13442">
    <property type="entry name" value="Cytochrome_CBB3"/>
    <property type="match status" value="1"/>
</dbReference>
<dbReference type="GO" id="GO:0020037">
    <property type="term" value="F:heme binding"/>
    <property type="evidence" value="ECO:0007669"/>
    <property type="project" value="InterPro"/>
</dbReference>
<evidence type="ECO:0000256" key="6">
    <source>
        <dbReference type="PROSITE-ProRule" id="PRU00433"/>
    </source>
</evidence>
<evidence type="ECO:0000256" key="5">
    <source>
        <dbReference type="ARBA" id="ARBA00023004"/>
    </source>
</evidence>
<dbReference type="GO" id="GO:0046872">
    <property type="term" value="F:metal ion binding"/>
    <property type="evidence" value="ECO:0007669"/>
    <property type="project" value="UniProtKB-KW"/>
</dbReference>
<keyword evidence="9" id="KW-1185">Reference proteome</keyword>
<dbReference type="AlphaFoldDB" id="Q7NGV5"/>
<proteinExistence type="predicted"/>
<reference evidence="8 9" key="2">
    <citation type="journal article" date="2003" name="DNA Res.">
        <title>Complete genome structure of Gloeobacter violaceus PCC 7421, a cyanobacterium that lacks thylakoids (supplement).</title>
        <authorList>
            <person name="Nakamura Y."/>
            <person name="Kaneko T."/>
            <person name="Sato S."/>
            <person name="Mimuro M."/>
            <person name="Miyashita H."/>
            <person name="Tsuchiya T."/>
            <person name="Sasamoto S."/>
            <person name="Watanabe A."/>
            <person name="Kawashima K."/>
            <person name="Kishida Y."/>
            <person name="Kiyokawa C."/>
            <person name="Kohara M."/>
            <person name="Matsumoto M."/>
            <person name="Matsuno A."/>
            <person name="Nakazaki N."/>
            <person name="Shimpo S."/>
            <person name="Takeuchi C."/>
            <person name="Yamada M."/>
            <person name="Tabata S."/>
        </authorList>
    </citation>
    <scope>NUCLEOTIDE SEQUENCE [LARGE SCALE GENOMIC DNA]</scope>
    <source>
        <strain evidence="9">ATCC 29082 / PCC 7421</strain>
    </source>
</reference>
<dbReference type="InterPro" id="IPR036909">
    <property type="entry name" value="Cyt_c-like_dom_sf"/>
</dbReference>
<dbReference type="EnsemblBacteria" id="BAC90723">
    <property type="protein sequence ID" value="BAC90723"/>
    <property type="gene ID" value="BAC90723"/>
</dbReference>
<dbReference type="PANTHER" id="PTHR37823">
    <property type="entry name" value="CYTOCHROME C-553-LIKE"/>
    <property type="match status" value="1"/>
</dbReference>
<evidence type="ECO:0000259" key="7">
    <source>
        <dbReference type="PROSITE" id="PS51007"/>
    </source>
</evidence>
<keyword evidence="4" id="KW-0249">Electron transport</keyword>
<dbReference type="PhylomeDB" id="Q7NGV5"/>
<evidence type="ECO:0000256" key="4">
    <source>
        <dbReference type="ARBA" id="ARBA00022982"/>
    </source>
</evidence>
<dbReference type="SUPFAM" id="SSF46626">
    <property type="entry name" value="Cytochrome c"/>
    <property type="match status" value="1"/>
</dbReference>
<name>Q7NGV5_GLOVI</name>
<keyword evidence="3 6" id="KW-0479">Metal-binding</keyword>
<dbReference type="GO" id="GO:0009055">
    <property type="term" value="F:electron transfer activity"/>
    <property type="evidence" value="ECO:0007669"/>
    <property type="project" value="InterPro"/>
</dbReference>